<protein>
    <submittedName>
        <fullName evidence="4">Sulfite exporter TauE/SafE family protein</fullName>
    </submittedName>
</protein>
<organism evidence="4 5">
    <name type="scientific">Eiseniibacteriota bacterium</name>
    <dbReference type="NCBI Taxonomy" id="2212470"/>
    <lineage>
        <taxon>Bacteria</taxon>
        <taxon>Candidatus Eiseniibacteriota</taxon>
    </lineage>
</organism>
<dbReference type="InterPro" id="IPR039447">
    <property type="entry name" value="UreH-like_TM_dom"/>
</dbReference>
<name>A0ABV6YJJ4_UNCEI</name>
<dbReference type="Proteomes" id="UP001593833">
    <property type="component" value="Unassembled WGS sequence"/>
</dbReference>
<evidence type="ECO:0000256" key="2">
    <source>
        <dbReference type="SAM" id="Phobius"/>
    </source>
</evidence>
<dbReference type="Pfam" id="PF13386">
    <property type="entry name" value="DsbD_2"/>
    <property type="match status" value="1"/>
</dbReference>
<dbReference type="PANTHER" id="PTHR33876">
    <property type="entry name" value="UNNAMED PRODUCT"/>
    <property type="match status" value="1"/>
</dbReference>
<feature type="transmembrane region" description="Helical" evidence="2">
    <location>
        <begin position="44"/>
        <end position="74"/>
    </location>
</feature>
<comment type="caution">
    <text evidence="4">The sequence shown here is derived from an EMBL/GenBank/DDBJ whole genome shotgun (WGS) entry which is preliminary data.</text>
</comment>
<keyword evidence="2" id="KW-1133">Transmembrane helix</keyword>
<reference evidence="4 5" key="1">
    <citation type="submission" date="2024-09" db="EMBL/GenBank/DDBJ databases">
        <authorList>
            <person name="D'Angelo T."/>
        </authorList>
    </citation>
    <scope>NUCLEOTIDE SEQUENCE [LARGE SCALE GENOMIC DNA]</scope>
    <source>
        <strain evidence="4">SAG AM-320-E07</strain>
    </source>
</reference>
<feature type="region of interest" description="Disordered" evidence="1">
    <location>
        <begin position="114"/>
        <end position="138"/>
    </location>
</feature>
<evidence type="ECO:0000256" key="1">
    <source>
        <dbReference type="SAM" id="MobiDB-lite"/>
    </source>
</evidence>
<feature type="transmembrane region" description="Helical" evidence="2">
    <location>
        <begin position="86"/>
        <end position="104"/>
    </location>
</feature>
<feature type="transmembrane region" description="Helical" evidence="2">
    <location>
        <begin position="145"/>
        <end position="166"/>
    </location>
</feature>
<feature type="domain" description="Urease accessory protein UreH-like transmembrane" evidence="3">
    <location>
        <begin position="43"/>
        <end position="226"/>
    </location>
</feature>
<proteinExistence type="predicted"/>
<evidence type="ECO:0000313" key="5">
    <source>
        <dbReference type="Proteomes" id="UP001593833"/>
    </source>
</evidence>
<evidence type="ECO:0000313" key="4">
    <source>
        <dbReference type="EMBL" id="MFC1572500.1"/>
    </source>
</evidence>
<dbReference type="InterPro" id="IPR052776">
    <property type="entry name" value="Chloro_ReproSupport/MetalTrans"/>
</dbReference>
<gene>
    <name evidence="4" type="ORF">ACFL6M_02765</name>
</gene>
<keyword evidence="2" id="KW-0812">Transmembrane</keyword>
<feature type="compositionally biased region" description="Basic and acidic residues" evidence="1">
    <location>
        <begin position="118"/>
        <end position="138"/>
    </location>
</feature>
<feature type="transmembrane region" description="Helical" evidence="2">
    <location>
        <begin position="212"/>
        <end position="231"/>
    </location>
</feature>
<evidence type="ECO:0000259" key="3">
    <source>
        <dbReference type="Pfam" id="PF13386"/>
    </source>
</evidence>
<feature type="transmembrane region" description="Helical" evidence="2">
    <location>
        <begin position="178"/>
        <end position="200"/>
    </location>
</feature>
<keyword evidence="2" id="KW-0472">Membrane</keyword>
<keyword evidence="5" id="KW-1185">Reference proteome</keyword>
<sequence length="235" mass="25178">MSHQLLILLGSAAAIGAVHTLLGPDHYVPFITLSKAREWSLVKTAWITILCGLGHVAGSVILGIIGIAAGITLRNIEVLEAARGDIAAWMLTAFGLVYATWGLVRAVRNKPHTHHHAHLDGTEHEHAHNHHGEHLHPHNERRKSLTPWILFTIFVFGPCEPLIPLLMYPAATENVGGAILVAGVFSVVTIGTMTTVVLLSRFGLGFVVAPRLARYGHALAGATIFLSGVAIHCGL</sequence>
<dbReference type="EMBL" id="JBHPKH010000018">
    <property type="protein sequence ID" value="MFC1572500.1"/>
    <property type="molecule type" value="Genomic_DNA"/>
</dbReference>
<accession>A0ABV6YJJ4</accession>
<dbReference type="PANTHER" id="PTHR33876:SF4">
    <property type="entry name" value="CHLOROPLAST PROTEIN FOR GROWTH AND FERTILITY 2"/>
    <property type="match status" value="1"/>
</dbReference>